<dbReference type="InterPro" id="IPR050166">
    <property type="entry name" value="ABC_transporter_ATP-bind"/>
</dbReference>
<evidence type="ECO:0000259" key="4">
    <source>
        <dbReference type="PROSITE" id="PS50893"/>
    </source>
</evidence>
<dbReference type="InterPro" id="IPR003439">
    <property type="entry name" value="ABC_transporter-like_ATP-bd"/>
</dbReference>
<dbReference type="EMBL" id="FN563149">
    <property type="protein sequence ID" value="CBH50054.1"/>
    <property type="molecule type" value="Genomic_DNA"/>
</dbReference>
<gene>
    <name evidence="5" type="ordered locus">REQ_40820</name>
</gene>
<dbReference type="InterPro" id="IPR003593">
    <property type="entry name" value="AAA+_ATPase"/>
</dbReference>
<evidence type="ECO:0000256" key="1">
    <source>
        <dbReference type="ARBA" id="ARBA00022448"/>
    </source>
</evidence>
<sequence>MGTRAVSIADGRKSFHGRRRPVLDGVNLDVEPGEILAIVGSSGSGKSTLLRIIAGLDEFDSGTIDWDGVRGGTRPRTGVVFQKPLLMPWLTVRENVRLGGRFAANDAVFDPSYADDLLYRFGLAELADAYPDELSGGQAQRVAVIRAVSIRPRLLLLDEPFSALDPAIRGDLQHWLAGVAEDLGCTTILVTHDIDEAIVLGHRIVLIGEGGTVRREWDCATATVDDDALRSDILSAYRTSTLVGAPRP</sequence>
<dbReference type="SUPFAM" id="SSF52540">
    <property type="entry name" value="P-loop containing nucleoside triphosphate hydrolases"/>
    <property type="match status" value="1"/>
</dbReference>
<dbReference type="Gene3D" id="3.40.50.300">
    <property type="entry name" value="P-loop containing nucleotide triphosphate hydrolases"/>
    <property type="match status" value="1"/>
</dbReference>
<dbReference type="PANTHER" id="PTHR42788">
    <property type="entry name" value="TAURINE IMPORT ATP-BINDING PROTEIN-RELATED"/>
    <property type="match status" value="1"/>
</dbReference>
<dbReference type="InterPro" id="IPR027417">
    <property type="entry name" value="P-loop_NTPase"/>
</dbReference>
<evidence type="ECO:0000313" key="5">
    <source>
        <dbReference type="EMBL" id="CBH50054.1"/>
    </source>
</evidence>
<dbReference type="RefSeq" id="WP_013417215.1">
    <property type="nucleotide sequence ID" value="NC_014659.1"/>
</dbReference>
<name>A0A3S5YC14_RHOH1</name>
<dbReference type="Proteomes" id="UP001154400">
    <property type="component" value="Chromosome"/>
</dbReference>
<dbReference type="PROSITE" id="PS00211">
    <property type="entry name" value="ABC_TRANSPORTER_1"/>
    <property type="match status" value="1"/>
</dbReference>
<dbReference type="PROSITE" id="PS50893">
    <property type="entry name" value="ABC_TRANSPORTER_2"/>
    <property type="match status" value="1"/>
</dbReference>
<dbReference type="GO" id="GO:0016887">
    <property type="term" value="F:ATP hydrolysis activity"/>
    <property type="evidence" value="ECO:0007669"/>
    <property type="project" value="InterPro"/>
</dbReference>
<evidence type="ECO:0000256" key="2">
    <source>
        <dbReference type="ARBA" id="ARBA00022741"/>
    </source>
</evidence>
<organism evidence="5">
    <name type="scientific">Rhodococcus hoagii (strain 103S)</name>
    <name type="common">Rhodococcus equi</name>
    <dbReference type="NCBI Taxonomy" id="685727"/>
    <lineage>
        <taxon>Bacteria</taxon>
        <taxon>Bacillati</taxon>
        <taxon>Actinomycetota</taxon>
        <taxon>Actinomycetes</taxon>
        <taxon>Mycobacteriales</taxon>
        <taxon>Nocardiaceae</taxon>
        <taxon>Prescottella</taxon>
    </lineage>
</organism>
<dbReference type="Pfam" id="PF00005">
    <property type="entry name" value="ABC_tran"/>
    <property type="match status" value="1"/>
</dbReference>
<feature type="domain" description="ABC transporter" evidence="4">
    <location>
        <begin position="6"/>
        <end position="234"/>
    </location>
</feature>
<dbReference type="GO" id="GO:0005524">
    <property type="term" value="F:ATP binding"/>
    <property type="evidence" value="ECO:0007669"/>
    <property type="project" value="UniProtKB-KW"/>
</dbReference>
<accession>A0A3S5YC14</accession>
<dbReference type="InterPro" id="IPR017871">
    <property type="entry name" value="ABC_transporter-like_CS"/>
</dbReference>
<proteinExistence type="predicted"/>
<keyword evidence="1" id="KW-0813">Transport</keyword>
<dbReference type="SMART" id="SM00382">
    <property type="entry name" value="AAA"/>
    <property type="match status" value="1"/>
</dbReference>
<keyword evidence="3" id="KW-0067">ATP-binding</keyword>
<keyword evidence="2" id="KW-0547">Nucleotide-binding</keyword>
<reference evidence="5" key="1">
    <citation type="journal article" date="2010" name="PLoS Genet.">
        <title>The genome of a pathogenic rhodococcus: cooptive virulence underpinned by key gene acquisitions.</title>
        <authorList>
            <person name="Letek M."/>
            <person name="Gonzalez P."/>
            <person name="Macarthur I."/>
            <person name="Rodriguez H."/>
            <person name="Freeman T.C."/>
            <person name="Valero-Rello A."/>
            <person name="Blanco M."/>
            <person name="Buckley T."/>
            <person name="Cherevach I."/>
            <person name="Fahey R."/>
            <person name="Hapeshi A."/>
            <person name="Holdstock J."/>
            <person name="Leadon D."/>
            <person name="Navas J."/>
            <person name="Ocampo A."/>
            <person name="Quail M.A."/>
            <person name="Sanders M."/>
            <person name="Scortti M.M."/>
            <person name="Prescott J.F."/>
            <person name="Fogarty U."/>
            <person name="Meijer W.G."/>
            <person name="Parkhill J."/>
            <person name="Bentley S.D."/>
            <person name="Vazquez-Boland J.A."/>
        </authorList>
    </citation>
    <scope>NUCLEOTIDE SEQUENCE [LARGE SCALE GENOMIC DNA]</scope>
    <source>
        <strain evidence="5 6">103S</strain>
    </source>
</reference>
<dbReference type="AlphaFoldDB" id="A0A3S5YC14"/>
<evidence type="ECO:0000256" key="3">
    <source>
        <dbReference type="ARBA" id="ARBA00022840"/>
    </source>
</evidence>
<evidence type="ECO:0000313" key="6">
    <source>
        <dbReference type="Proteomes" id="UP000006892"/>
    </source>
</evidence>
<dbReference type="PANTHER" id="PTHR42788:SF19">
    <property type="entry name" value="ALIPHATIC SULFONATES IMPORT ATP-BINDING PROTEIN SSUB 2"/>
    <property type="match status" value="1"/>
</dbReference>
<protein>
    <submittedName>
        <fullName evidence="5">ABC transporter ATPase subunit</fullName>
    </submittedName>
</protein>
<dbReference type="KEGG" id="req:REQ_40820"/>